<evidence type="ECO:0000256" key="2">
    <source>
        <dbReference type="ARBA" id="ARBA00022692"/>
    </source>
</evidence>
<dbReference type="GO" id="GO:0055085">
    <property type="term" value="P:transmembrane transport"/>
    <property type="evidence" value="ECO:0007669"/>
    <property type="project" value="InterPro"/>
</dbReference>
<reference evidence="7 8" key="1">
    <citation type="submission" date="2014-12" db="EMBL/GenBank/DDBJ databases">
        <title>Draft Genome Sequence of Pseudoalteromonas luteoviolacea HI1.</title>
        <authorList>
            <person name="Asahina A.Y."/>
            <person name="Hadfield M.G."/>
        </authorList>
    </citation>
    <scope>NUCLEOTIDE SEQUENCE [LARGE SCALE GENOMIC DNA]</scope>
    <source>
        <strain evidence="7 8">HI1</strain>
    </source>
</reference>
<comment type="subcellular location">
    <subcellularLocation>
        <location evidence="1">Membrane</location>
        <topology evidence="1">Single-pass membrane protein</topology>
    </subcellularLocation>
</comment>
<dbReference type="NCBIfam" id="TIGR01352">
    <property type="entry name" value="tonB_Cterm"/>
    <property type="match status" value="1"/>
</dbReference>
<keyword evidence="3" id="KW-1133">Transmembrane helix</keyword>
<accession>A0A0C1QML8</accession>
<dbReference type="SUPFAM" id="SSF81901">
    <property type="entry name" value="HCP-like"/>
    <property type="match status" value="2"/>
</dbReference>
<dbReference type="OrthoDB" id="8561742at2"/>
<dbReference type="RefSeq" id="WP_039610879.1">
    <property type="nucleotide sequence ID" value="NZ_JWIC01000007.1"/>
</dbReference>
<evidence type="ECO:0000313" key="8">
    <source>
        <dbReference type="Proteomes" id="UP000031327"/>
    </source>
</evidence>
<dbReference type="PANTHER" id="PTHR11102:SF160">
    <property type="entry name" value="ERAD-ASSOCIATED E3 UBIQUITIN-PROTEIN LIGASE COMPONENT HRD3"/>
    <property type="match status" value="1"/>
</dbReference>
<dbReference type="AlphaFoldDB" id="A0A0C1QML8"/>
<dbReference type="PANTHER" id="PTHR11102">
    <property type="entry name" value="SEL-1-LIKE PROTEIN"/>
    <property type="match status" value="1"/>
</dbReference>
<dbReference type="Gene3D" id="1.25.40.10">
    <property type="entry name" value="Tetratricopeptide repeat domain"/>
    <property type="match status" value="2"/>
</dbReference>
<comment type="caution">
    <text evidence="7">The sequence shown here is derived from an EMBL/GenBank/DDBJ whole genome shotgun (WGS) entry which is preliminary data.</text>
</comment>
<dbReference type="InterPro" id="IPR050767">
    <property type="entry name" value="Sel1_AlgK"/>
</dbReference>
<keyword evidence="5" id="KW-0732">Signal</keyword>
<dbReference type="Proteomes" id="UP000031327">
    <property type="component" value="Unassembled WGS sequence"/>
</dbReference>
<dbReference type="EMBL" id="JWIC01000007">
    <property type="protein sequence ID" value="KID56307.1"/>
    <property type="molecule type" value="Genomic_DNA"/>
</dbReference>
<sequence>MNQFRPIKLLVFILALLSPSSYADLYTATKYYQEQNYAKAYHEFYQLAQLGNGDAIYNLAVMSLHGQGTEKNLSLAHAWFALAGEYGIAEALKTAHLIASQYPDQQVLAQVLQETKNRYGYQYISEKFQPDLTQPLSSTVSLSRVFDKQPEYPEQAARQGLEGWVWLEFDIDHSGVVKNLVVIDDYPKNIFTSALINAVSVWRYDSGNPKKNHSLIYHFTTYKGKEYKRTLAFQQQDYHKEIRRHIDAAEQGNAQVQYYIANWLSSNDYNASRLLKYHWRDDSAYLTMLLASAKNNLPIAQYKLAMELLTSTEDKTQFNVALNWLKRSAASFAPAQYKLATLHSQQNSKIFAPNEATKWFKRSADNDIRAAKALSLHLYDHPNDEESLIDWLNKALSQDKNDPELLLLQAKLLRSSNTKESIKIAQLALKQAQKRGWDTAQIQKFMVSL</sequence>
<dbReference type="InterPro" id="IPR011990">
    <property type="entry name" value="TPR-like_helical_dom_sf"/>
</dbReference>
<evidence type="ECO:0000256" key="1">
    <source>
        <dbReference type="ARBA" id="ARBA00004167"/>
    </source>
</evidence>
<feature type="domain" description="TonB C-terminal" evidence="6">
    <location>
        <begin position="137"/>
        <end position="228"/>
    </location>
</feature>
<proteinExistence type="predicted"/>
<evidence type="ECO:0000313" key="7">
    <source>
        <dbReference type="EMBL" id="KID56307.1"/>
    </source>
</evidence>
<dbReference type="InterPro" id="IPR006260">
    <property type="entry name" value="TonB/TolA_C"/>
</dbReference>
<organism evidence="7 8">
    <name type="scientific">Pseudoalteromonas luteoviolacea</name>
    <dbReference type="NCBI Taxonomy" id="43657"/>
    <lineage>
        <taxon>Bacteria</taxon>
        <taxon>Pseudomonadati</taxon>
        <taxon>Pseudomonadota</taxon>
        <taxon>Gammaproteobacteria</taxon>
        <taxon>Alteromonadales</taxon>
        <taxon>Pseudoalteromonadaceae</taxon>
        <taxon>Pseudoalteromonas</taxon>
    </lineage>
</organism>
<evidence type="ECO:0000256" key="5">
    <source>
        <dbReference type="SAM" id="SignalP"/>
    </source>
</evidence>
<dbReference type="Pfam" id="PF08238">
    <property type="entry name" value="Sel1"/>
    <property type="match status" value="3"/>
</dbReference>
<evidence type="ECO:0000259" key="6">
    <source>
        <dbReference type="PROSITE" id="PS52015"/>
    </source>
</evidence>
<protein>
    <recommendedName>
        <fullName evidence="6">TonB C-terminal domain-containing protein</fullName>
    </recommendedName>
</protein>
<dbReference type="InterPro" id="IPR006597">
    <property type="entry name" value="Sel1-like"/>
</dbReference>
<keyword evidence="2" id="KW-0812">Transmembrane</keyword>
<gene>
    <name evidence="7" type="ORF">JF50_18850</name>
</gene>
<dbReference type="GO" id="GO:0016020">
    <property type="term" value="C:membrane"/>
    <property type="evidence" value="ECO:0007669"/>
    <property type="project" value="UniProtKB-SubCell"/>
</dbReference>
<evidence type="ECO:0000256" key="4">
    <source>
        <dbReference type="ARBA" id="ARBA00023136"/>
    </source>
</evidence>
<dbReference type="Pfam" id="PF03544">
    <property type="entry name" value="TonB_C"/>
    <property type="match status" value="1"/>
</dbReference>
<dbReference type="InterPro" id="IPR037682">
    <property type="entry name" value="TonB_C"/>
</dbReference>
<feature type="chain" id="PRO_5002155331" description="TonB C-terminal domain-containing protein" evidence="5">
    <location>
        <begin position="24"/>
        <end position="449"/>
    </location>
</feature>
<keyword evidence="4" id="KW-0472">Membrane</keyword>
<dbReference type="Gene3D" id="3.30.2420.10">
    <property type="entry name" value="TonB"/>
    <property type="match status" value="1"/>
</dbReference>
<dbReference type="PROSITE" id="PS52015">
    <property type="entry name" value="TONB_CTD"/>
    <property type="match status" value="1"/>
</dbReference>
<dbReference type="SUPFAM" id="SSF74653">
    <property type="entry name" value="TolA/TonB C-terminal domain"/>
    <property type="match status" value="1"/>
</dbReference>
<evidence type="ECO:0000256" key="3">
    <source>
        <dbReference type="ARBA" id="ARBA00022989"/>
    </source>
</evidence>
<feature type="signal peptide" evidence="5">
    <location>
        <begin position="1"/>
        <end position="23"/>
    </location>
</feature>
<dbReference type="SMART" id="SM00671">
    <property type="entry name" value="SEL1"/>
    <property type="match status" value="3"/>
</dbReference>
<name>A0A0C1QML8_9GAMM</name>